<dbReference type="PANTHER" id="PTHR22624:SF49">
    <property type="entry name" value="CYSTEINE PROTEASE"/>
    <property type="match status" value="1"/>
</dbReference>
<evidence type="ECO:0000313" key="14">
    <source>
        <dbReference type="Proteomes" id="UP000195570"/>
    </source>
</evidence>
<comment type="catalytic activity">
    <reaction evidence="10">
        <text>[protein]-C-terminal L-amino acid-glycyl-phosphatidylethanolamide + H2O = [protein]-C-terminal L-amino acid-glycine + a 1,2-diacyl-sn-glycero-3-phosphoethanolamine</text>
        <dbReference type="Rhea" id="RHEA:67548"/>
        <dbReference type="Rhea" id="RHEA-COMP:17323"/>
        <dbReference type="Rhea" id="RHEA-COMP:17324"/>
        <dbReference type="ChEBI" id="CHEBI:15377"/>
        <dbReference type="ChEBI" id="CHEBI:64612"/>
        <dbReference type="ChEBI" id="CHEBI:172940"/>
        <dbReference type="ChEBI" id="CHEBI:172941"/>
    </reaction>
    <physiologicalReaction direction="left-to-right" evidence="10">
        <dbReference type="Rhea" id="RHEA:67549"/>
    </physiologicalReaction>
</comment>
<dbReference type="SMR" id="A0A1G4ILD7"/>
<evidence type="ECO:0000256" key="2">
    <source>
        <dbReference type="ARBA" id="ARBA00010958"/>
    </source>
</evidence>
<protein>
    <recommendedName>
        <fullName evidence="11">Cysteine protease</fullName>
        <ecNumber evidence="11">3.4.22.-</ecNumber>
    </recommendedName>
</protein>
<evidence type="ECO:0000256" key="8">
    <source>
        <dbReference type="ARBA" id="ARBA00022927"/>
    </source>
</evidence>
<dbReference type="GO" id="GO:0000045">
    <property type="term" value="P:autophagosome assembly"/>
    <property type="evidence" value="ECO:0007669"/>
    <property type="project" value="TreeGrafter"/>
</dbReference>
<dbReference type="GO" id="GO:0000423">
    <property type="term" value="P:mitophagy"/>
    <property type="evidence" value="ECO:0007669"/>
    <property type="project" value="TreeGrafter"/>
</dbReference>
<keyword evidence="4 11" id="KW-0963">Cytoplasm</keyword>
<evidence type="ECO:0000256" key="1">
    <source>
        <dbReference type="ARBA" id="ARBA00004496"/>
    </source>
</evidence>
<dbReference type="InterPro" id="IPR005078">
    <property type="entry name" value="Peptidase_C54"/>
</dbReference>
<dbReference type="GO" id="GO:0035973">
    <property type="term" value="P:aggrephagy"/>
    <property type="evidence" value="ECO:0007669"/>
    <property type="project" value="TreeGrafter"/>
</dbReference>
<reference evidence="13" key="1">
    <citation type="submission" date="2016-09" db="EMBL/GenBank/DDBJ databases">
        <authorList>
            <person name="Hebert L."/>
            <person name="Moumen B."/>
        </authorList>
    </citation>
    <scope>NUCLEOTIDE SEQUENCE [LARGE SCALE GENOMIC DNA]</scope>
    <source>
        <strain evidence="13">OVI</strain>
    </source>
</reference>
<name>A0A1G4ILD7_TRYEQ</name>
<evidence type="ECO:0000256" key="10">
    <source>
        <dbReference type="ARBA" id="ARBA00029362"/>
    </source>
</evidence>
<dbReference type="EMBL" id="CZPT02002020">
    <property type="protein sequence ID" value="SCU73243.1"/>
    <property type="molecule type" value="Genomic_DNA"/>
</dbReference>
<comment type="similarity">
    <text evidence="2 11">Belongs to the peptidase C54 family.</text>
</comment>
<evidence type="ECO:0000256" key="11">
    <source>
        <dbReference type="RuleBase" id="RU363115"/>
    </source>
</evidence>
<evidence type="ECO:0000256" key="5">
    <source>
        <dbReference type="ARBA" id="ARBA00022670"/>
    </source>
</evidence>
<dbReference type="GO" id="GO:0015031">
    <property type="term" value="P:protein transport"/>
    <property type="evidence" value="ECO:0007669"/>
    <property type="project" value="UniProtKB-KW"/>
</dbReference>
<comment type="caution">
    <text evidence="13">The sequence shown here is derived from an EMBL/GenBank/DDBJ whole genome shotgun (WGS) entry which is preliminary data.</text>
</comment>
<dbReference type="SUPFAM" id="SSF54001">
    <property type="entry name" value="Cysteine proteinases"/>
    <property type="match status" value="1"/>
</dbReference>
<evidence type="ECO:0000256" key="9">
    <source>
        <dbReference type="ARBA" id="ARBA00023006"/>
    </source>
</evidence>
<keyword evidence="9 11" id="KW-0072">Autophagy</keyword>
<keyword evidence="8 11" id="KW-0653">Protein transport</keyword>
<dbReference type="Pfam" id="PF03416">
    <property type="entry name" value="Peptidase_C54"/>
    <property type="match status" value="1"/>
</dbReference>
<dbReference type="GO" id="GO:0004197">
    <property type="term" value="F:cysteine-type endopeptidase activity"/>
    <property type="evidence" value="ECO:0007669"/>
    <property type="project" value="TreeGrafter"/>
</dbReference>
<dbReference type="InterPro" id="IPR038765">
    <property type="entry name" value="Papain-like_cys_pep_sf"/>
</dbReference>
<evidence type="ECO:0000259" key="12">
    <source>
        <dbReference type="Pfam" id="PF03416"/>
    </source>
</evidence>
<evidence type="ECO:0000313" key="13">
    <source>
        <dbReference type="EMBL" id="SCU73243.1"/>
    </source>
</evidence>
<dbReference type="PANTHER" id="PTHR22624">
    <property type="entry name" value="CYSTEINE PROTEASE ATG4"/>
    <property type="match status" value="1"/>
</dbReference>
<comment type="subcellular location">
    <subcellularLocation>
        <location evidence="1 11">Cytoplasm</location>
    </subcellularLocation>
</comment>
<organism evidence="13 14">
    <name type="scientific">Trypanosoma equiperdum</name>
    <dbReference type="NCBI Taxonomy" id="5694"/>
    <lineage>
        <taxon>Eukaryota</taxon>
        <taxon>Discoba</taxon>
        <taxon>Euglenozoa</taxon>
        <taxon>Kinetoplastea</taxon>
        <taxon>Metakinetoplastina</taxon>
        <taxon>Trypanosomatida</taxon>
        <taxon>Trypanosomatidae</taxon>
        <taxon>Trypanosoma</taxon>
    </lineage>
</organism>
<keyword evidence="14" id="KW-1185">Reference proteome</keyword>
<proteinExistence type="inferred from homology"/>
<dbReference type="AlphaFoldDB" id="A0A1G4ILD7"/>
<dbReference type="GO" id="GO:0005737">
    <property type="term" value="C:cytoplasm"/>
    <property type="evidence" value="ECO:0007669"/>
    <property type="project" value="UniProtKB-SubCell"/>
</dbReference>
<evidence type="ECO:0000256" key="3">
    <source>
        <dbReference type="ARBA" id="ARBA00022448"/>
    </source>
</evidence>
<feature type="domain" description="Peptidase C54 catalytic" evidence="12">
    <location>
        <begin position="42"/>
        <end position="291"/>
    </location>
</feature>
<dbReference type="Proteomes" id="UP000195570">
    <property type="component" value="Unassembled WGS sequence"/>
</dbReference>
<evidence type="ECO:0000256" key="7">
    <source>
        <dbReference type="ARBA" id="ARBA00022807"/>
    </source>
</evidence>
<evidence type="ECO:0000256" key="4">
    <source>
        <dbReference type="ARBA" id="ARBA00022490"/>
    </source>
</evidence>
<dbReference type="GeneID" id="92379377"/>
<dbReference type="VEuPathDB" id="TriTrypDB:TEOVI_000543700"/>
<accession>A0A1G4ILD7</accession>
<keyword evidence="5 11" id="KW-0645">Protease</keyword>
<comment type="function">
    <text evidence="11">Cysteine protease that plays a key role in autophagy by mediating both proteolytic activation and delipidation of ATG8 family proteins.</text>
</comment>
<dbReference type="RefSeq" id="XP_067083636.1">
    <property type="nucleotide sequence ID" value="XM_067227535.1"/>
</dbReference>
<dbReference type="GO" id="GO:0016485">
    <property type="term" value="P:protein processing"/>
    <property type="evidence" value="ECO:0007669"/>
    <property type="project" value="TreeGrafter"/>
</dbReference>
<evidence type="ECO:0000256" key="6">
    <source>
        <dbReference type="ARBA" id="ARBA00022801"/>
    </source>
</evidence>
<keyword evidence="6 11" id="KW-0378">Hydrolase</keyword>
<sequence length="327" mass="36483">MERLKNFVHSVVGCDAHIEYPCCVLGTIQREPQQLDEHLENSFYLFTYRRYFDPLPYSTLTSDKGWGCLARATQMLLACSLRRHSAQDCKLQYFADLDDEQVAPFSLHCMVRHILKQGESLRPVYWAPSQGCEAISGCVKRATERGILSSPLSVVITVAGAVPAEEVSCHLKESRNVLILAPLRCGASRYMSQKMFLSLEHLLLAPESVGMVGGVPNRGYYIIGTGAQELLLYLDPHCKTQDALLSSEPGETGVVKPTSSNLRSVPYGQVDTSFFLGFFVDSQSRWESLQKRIEGLSKQKLHPIVSVYRGGPHTPVDSLVMEWPTEP</sequence>
<keyword evidence="3" id="KW-0813">Transport</keyword>
<dbReference type="InterPro" id="IPR046792">
    <property type="entry name" value="Peptidase_C54_cat"/>
</dbReference>
<gene>
    <name evidence="13" type="ORF">TEOVI_000543700</name>
</gene>
<dbReference type="GO" id="GO:0019786">
    <property type="term" value="F:protein-phosphatidylethanolamide deconjugating activity"/>
    <property type="evidence" value="ECO:0007669"/>
    <property type="project" value="InterPro"/>
</dbReference>
<dbReference type="EC" id="3.4.22.-" evidence="11"/>
<dbReference type="GO" id="GO:0034727">
    <property type="term" value="P:piecemeal microautophagy of the nucleus"/>
    <property type="evidence" value="ECO:0007669"/>
    <property type="project" value="TreeGrafter"/>
</dbReference>
<keyword evidence="7" id="KW-0788">Thiol protease</keyword>